<keyword evidence="4" id="KW-1185">Reference proteome</keyword>
<dbReference type="Pfam" id="PF01408">
    <property type="entry name" value="GFO_IDH_MocA"/>
    <property type="match status" value="1"/>
</dbReference>
<dbReference type="SUPFAM" id="SSF55347">
    <property type="entry name" value="Glyceraldehyde-3-phosphate dehydrogenase-like, C-terminal domain"/>
    <property type="match status" value="1"/>
</dbReference>
<dbReference type="InterPro" id="IPR050463">
    <property type="entry name" value="Gfo/Idh/MocA_oxidrdct_glycsds"/>
</dbReference>
<dbReference type="InterPro" id="IPR000683">
    <property type="entry name" value="Gfo/Idh/MocA-like_OxRdtase_N"/>
</dbReference>
<name>A0A1I3LKE4_9SPHI</name>
<dbReference type="InterPro" id="IPR043906">
    <property type="entry name" value="Gfo/Idh/MocA_OxRdtase_bact_C"/>
</dbReference>
<dbReference type="SUPFAM" id="SSF51735">
    <property type="entry name" value="NAD(P)-binding Rossmann-fold domains"/>
    <property type="match status" value="1"/>
</dbReference>
<dbReference type="GO" id="GO:0000166">
    <property type="term" value="F:nucleotide binding"/>
    <property type="evidence" value="ECO:0007669"/>
    <property type="project" value="InterPro"/>
</dbReference>
<feature type="domain" description="Gfo/Idh/MocA-like oxidoreductase bacterial type C-terminal" evidence="2">
    <location>
        <begin position="379"/>
        <end position="453"/>
    </location>
</feature>
<dbReference type="AlphaFoldDB" id="A0A1I3LKE4"/>
<dbReference type="Proteomes" id="UP000198670">
    <property type="component" value="Unassembled WGS sequence"/>
</dbReference>
<dbReference type="PANTHER" id="PTHR43818">
    <property type="entry name" value="BCDNA.GH03377"/>
    <property type="match status" value="1"/>
</dbReference>
<evidence type="ECO:0000313" key="3">
    <source>
        <dbReference type="EMBL" id="SFI85218.1"/>
    </source>
</evidence>
<dbReference type="InterPro" id="IPR036291">
    <property type="entry name" value="NAD(P)-bd_dom_sf"/>
</dbReference>
<dbReference type="InterPro" id="IPR006311">
    <property type="entry name" value="TAT_signal"/>
</dbReference>
<dbReference type="Pfam" id="PF19051">
    <property type="entry name" value="GFO_IDH_MocA_C2"/>
    <property type="match status" value="2"/>
</dbReference>
<feature type="domain" description="Gfo/Idh/MocA-like oxidoreductase bacterial type C-terminal" evidence="2">
    <location>
        <begin position="211"/>
        <end position="275"/>
    </location>
</feature>
<evidence type="ECO:0000313" key="4">
    <source>
        <dbReference type="Proteomes" id="UP000198670"/>
    </source>
</evidence>
<dbReference type="RefSeq" id="WP_090627427.1">
    <property type="nucleotide sequence ID" value="NZ_FOQO01000006.1"/>
</dbReference>
<dbReference type="Gene3D" id="3.40.50.720">
    <property type="entry name" value="NAD(P)-binding Rossmann-like Domain"/>
    <property type="match status" value="1"/>
</dbReference>
<dbReference type="Gene3D" id="3.30.360.10">
    <property type="entry name" value="Dihydrodipicolinate Reductase, domain 2"/>
    <property type="match status" value="1"/>
</dbReference>
<gene>
    <name evidence="3" type="ORF">SAMN05444682_10662</name>
</gene>
<feature type="domain" description="Gfo/Idh/MocA-like oxidoreductase N-terminal" evidence="1">
    <location>
        <begin position="41"/>
        <end position="167"/>
    </location>
</feature>
<dbReference type="STRING" id="1477437.SAMN05444682_10662"/>
<reference evidence="3 4" key="1">
    <citation type="submission" date="2016-10" db="EMBL/GenBank/DDBJ databases">
        <authorList>
            <person name="de Groot N.N."/>
        </authorList>
    </citation>
    <scope>NUCLEOTIDE SEQUENCE [LARGE SCALE GENOMIC DNA]</scope>
    <source>
        <strain evidence="3 4">RK1</strain>
    </source>
</reference>
<protein>
    <submittedName>
        <fullName evidence="3">Predicted dehydrogenase</fullName>
    </submittedName>
</protein>
<sequence>MTKRREFIKKGLIGSAALGIGGMGFSAKSYASILGANDRLTVAVIGISGRGTDHISRFCGLKDSHNVRLKTLCDVDEKFWDAGAKTVQDKTGIKPVMEWDMRKVFDDKEIDAVSMATPNHWHALGAIWAAQAGKHVYVEKPCSHNIWEGRKMIEAARKYNIRMQVGFQNRSIPNVMEAMKFLHDGGIGDVYMARGTCIKPRDSFGIAKDSEPPASLHYDRWLGPAAYRPYNEKRGHYNWHWFWDTGNGDTGNQGPHQFDIARWGLNKNEHPISIYSAGGIYGIDPKECAQETPNTQTSLFTYDDGKMLEFETRGRYSNGESSLDIRVGNIFYGTEGYLELNSSTWKAFRQRESKPFAGSKEVSAQVADPTFRAAAGGSEHYVNFVDAIRAGKDSLLHCDINEGFYSTTLALLANISYRVKRELHFMGGDMNNEKFINDTQADAMLTRVYRPPYIVPNEV</sequence>
<organism evidence="3 4">
    <name type="scientific">Parapedobacter indicus</name>
    <dbReference type="NCBI Taxonomy" id="1477437"/>
    <lineage>
        <taxon>Bacteria</taxon>
        <taxon>Pseudomonadati</taxon>
        <taxon>Bacteroidota</taxon>
        <taxon>Sphingobacteriia</taxon>
        <taxon>Sphingobacteriales</taxon>
        <taxon>Sphingobacteriaceae</taxon>
        <taxon>Parapedobacter</taxon>
    </lineage>
</organism>
<accession>A0A1I3LKE4</accession>
<evidence type="ECO:0000259" key="1">
    <source>
        <dbReference type="Pfam" id="PF01408"/>
    </source>
</evidence>
<proteinExistence type="predicted"/>
<dbReference type="PROSITE" id="PS51318">
    <property type="entry name" value="TAT"/>
    <property type="match status" value="1"/>
</dbReference>
<dbReference type="PANTHER" id="PTHR43818:SF5">
    <property type="entry name" value="OXIDOREDUCTASE FAMILY PROTEIN"/>
    <property type="match status" value="1"/>
</dbReference>
<evidence type="ECO:0000259" key="2">
    <source>
        <dbReference type="Pfam" id="PF19051"/>
    </source>
</evidence>
<dbReference type="EMBL" id="FOQO01000006">
    <property type="protein sequence ID" value="SFI85218.1"/>
    <property type="molecule type" value="Genomic_DNA"/>
</dbReference>
<dbReference type="OrthoDB" id="726883at2"/>